<evidence type="ECO:0000313" key="2">
    <source>
        <dbReference type="Proteomes" id="UP000256329"/>
    </source>
</evidence>
<dbReference type="Gene3D" id="3.40.50.1450">
    <property type="entry name" value="HybD-like"/>
    <property type="match status" value="1"/>
</dbReference>
<evidence type="ECO:0000313" key="1">
    <source>
        <dbReference type="EMBL" id="RDV84809.1"/>
    </source>
</evidence>
<dbReference type="OrthoDB" id="9794619at2"/>
<dbReference type="PANTHER" id="PTHR30302:SF4">
    <property type="entry name" value="HYDROGENASE 3 MATURATION PROTEASE"/>
    <property type="match status" value="1"/>
</dbReference>
<dbReference type="InterPro" id="IPR023430">
    <property type="entry name" value="Pept_HybD-like_dom_sf"/>
</dbReference>
<dbReference type="Pfam" id="PF01750">
    <property type="entry name" value="HycI"/>
    <property type="match status" value="1"/>
</dbReference>
<dbReference type="Proteomes" id="UP000256329">
    <property type="component" value="Unassembled WGS sequence"/>
</dbReference>
<evidence type="ECO:0008006" key="3">
    <source>
        <dbReference type="Google" id="ProtNLM"/>
    </source>
</evidence>
<accession>A0A3D8P8Q3</accession>
<dbReference type="InterPro" id="IPR000671">
    <property type="entry name" value="Peptidase_A31"/>
</dbReference>
<dbReference type="GO" id="GO:0016485">
    <property type="term" value="P:protein processing"/>
    <property type="evidence" value="ECO:0007669"/>
    <property type="project" value="TreeGrafter"/>
</dbReference>
<dbReference type="EMBL" id="QSLN01000001">
    <property type="protein sequence ID" value="RDV84809.1"/>
    <property type="molecule type" value="Genomic_DNA"/>
</dbReference>
<keyword evidence="2" id="KW-1185">Reference proteome</keyword>
<dbReference type="PRINTS" id="PR00446">
    <property type="entry name" value="HYDRGNUPTAKE"/>
</dbReference>
<dbReference type="GO" id="GO:0004175">
    <property type="term" value="F:endopeptidase activity"/>
    <property type="evidence" value="ECO:0007669"/>
    <property type="project" value="TreeGrafter"/>
</dbReference>
<dbReference type="GO" id="GO:0008047">
    <property type="term" value="F:enzyme activator activity"/>
    <property type="evidence" value="ECO:0007669"/>
    <property type="project" value="InterPro"/>
</dbReference>
<gene>
    <name evidence="1" type="ORF">DXX99_01855</name>
</gene>
<dbReference type="RefSeq" id="WP_115791803.1">
    <property type="nucleotide sequence ID" value="NZ_QSLN01000001.1"/>
</dbReference>
<name>A0A3D8P8Q3_9THEO</name>
<dbReference type="AlphaFoldDB" id="A0A3D8P8Q3"/>
<dbReference type="PANTHER" id="PTHR30302">
    <property type="entry name" value="HYDROGENASE 1 MATURATION PROTEASE"/>
    <property type="match status" value="1"/>
</dbReference>
<dbReference type="NCBIfam" id="TIGR00072">
    <property type="entry name" value="hydrog_prot"/>
    <property type="match status" value="1"/>
</dbReference>
<proteinExistence type="predicted"/>
<comment type="caution">
    <text evidence="1">The sequence shown here is derived from an EMBL/GenBank/DDBJ whole genome shotgun (WGS) entry which is preliminary data.</text>
</comment>
<sequence length="187" mass="20859">MAKEAAVIGIGDLFRRDAGLGSWAVDFLSQEELSAHVELVDLGTGIGNLDTYLHRHKYLLLVQAWPKGNSPGRICRLGPEGVARLLAGKEIRFASFCFSPFSLFQDTLAYLRTMYRLGIVRGRVSLVGVEPKDLSPGMGLSLPVQRALRRLLRLIHRDLEERGFLPPKSSVVVPLRSYCFGRFGHRI</sequence>
<dbReference type="SUPFAM" id="SSF53163">
    <property type="entry name" value="HybD-like"/>
    <property type="match status" value="1"/>
</dbReference>
<protein>
    <recommendedName>
        <fullName evidence="3">Hydrogenase maturation protease</fullName>
    </recommendedName>
</protein>
<reference evidence="1 2" key="1">
    <citation type="submission" date="2018-08" db="EMBL/GenBank/DDBJ databases">
        <title>Form III RuBisCO-mediated autotrophy in Thermodesulfobium bacteria.</title>
        <authorList>
            <person name="Toshchakov S.V."/>
            <person name="Kublanov I.V."/>
            <person name="Frolov E."/>
            <person name="Bonch-Osmolovskaya E.A."/>
            <person name="Tourova T.P."/>
            <person name="Chernych N.A."/>
            <person name="Lebedinsky A.V."/>
        </authorList>
    </citation>
    <scope>NUCLEOTIDE SEQUENCE [LARGE SCALE GENOMIC DNA]</scope>
    <source>
        <strain evidence="1 2">SR</strain>
    </source>
</reference>
<organism evidence="1 2">
    <name type="scientific">Ammonifex thiophilus</name>
    <dbReference type="NCBI Taxonomy" id="444093"/>
    <lineage>
        <taxon>Bacteria</taxon>
        <taxon>Bacillati</taxon>
        <taxon>Bacillota</taxon>
        <taxon>Clostridia</taxon>
        <taxon>Thermoanaerobacterales</taxon>
        <taxon>Thermoanaerobacteraceae</taxon>
        <taxon>Ammonifex</taxon>
    </lineage>
</organism>